<proteinExistence type="predicted"/>
<dbReference type="EMBL" id="SACP01000038">
    <property type="protein sequence ID" value="RVU13965.1"/>
    <property type="molecule type" value="Genomic_DNA"/>
</dbReference>
<comment type="caution">
    <text evidence="1">The sequence shown here is derived from an EMBL/GenBank/DDBJ whole genome shotgun (WGS) entry which is preliminary data.</text>
</comment>
<organism evidence="1 2">
    <name type="scientific">Methylobacterium oryzihabitans</name>
    <dbReference type="NCBI Taxonomy" id="2499852"/>
    <lineage>
        <taxon>Bacteria</taxon>
        <taxon>Pseudomonadati</taxon>
        <taxon>Pseudomonadota</taxon>
        <taxon>Alphaproteobacteria</taxon>
        <taxon>Hyphomicrobiales</taxon>
        <taxon>Methylobacteriaceae</taxon>
        <taxon>Methylobacterium</taxon>
    </lineage>
</organism>
<accession>A0A3S2VIW6</accession>
<dbReference type="Pfam" id="PF10931">
    <property type="entry name" value="DUF2735"/>
    <property type="match status" value="1"/>
</dbReference>
<gene>
    <name evidence="1" type="ORF">EOE48_25370</name>
</gene>
<sequence length="61" mass="6350">MSTSTQRHTAKIYQFPVRGTAAARAAGKAVAAPAQTYADAAFGSGWYHEAAIQDAVRAGKP</sequence>
<reference evidence="1 2" key="1">
    <citation type="submission" date="2019-01" db="EMBL/GenBank/DDBJ databases">
        <authorList>
            <person name="Chen W.-M."/>
        </authorList>
    </citation>
    <scope>NUCLEOTIDE SEQUENCE [LARGE SCALE GENOMIC DNA]</scope>
    <source>
        <strain evidence="1 2">TER-1</strain>
    </source>
</reference>
<evidence type="ECO:0000313" key="2">
    <source>
        <dbReference type="Proteomes" id="UP000286997"/>
    </source>
</evidence>
<dbReference type="AlphaFoldDB" id="A0A3S2VIW6"/>
<protein>
    <submittedName>
        <fullName evidence="1">DUF2735 domain-containing protein</fullName>
    </submittedName>
</protein>
<keyword evidence="2" id="KW-1185">Reference proteome</keyword>
<dbReference type="RefSeq" id="WP_127733664.1">
    <property type="nucleotide sequence ID" value="NZ_SACP01000038.1"/>
</dbReference>
<dbReference type="InterPro" id="IPR021232">
    <property type="entry name" value="DUF2735"/>
</dbReference>
<name>A0A3S2VIW6_9HYPH</name>
<evidence type="ECO:0000313" key="1">
    <source>
        <dbReference type="EMBL" id="RVU13965.1"/>
    </source>
</evidence>
<dbReference type="Proteomes" id="UP000286997">
    <property type="component" value="Unassembled WGS sequence"/>
</dbReference>